<proteinExistence type="predicted"/>
<feature type="compositionally biased region" description="Polar residues" evidence="1">
    <location>
        <begin position="128"/>
        <end position="142"/>
    </location>
</feature>
<dbReference type="GO" id="GO:0015035">
    <property type="term" value="F:protein-disulfide reductase activity"/>
    <property type="evidence" value="ECO:0007669"/>
    <property type="project" value="InterPro"/>
</dbReference>
<dbReference type="InterPro" id="IPR007263">
    <property type="entry name" value="DCC1-like"/>
</dbReference>
<dbReference type="AlphaFoldDB" id="A0A919BWW0"/>
<evidence type="ECO:0008006" key="4">
    <source>
        <dbReference type="Google" id="ProtNLM"/>
    </source>
</evidence>
<dbReference type="RefSeq" id="WP_190044330.1">
    <property type="nucleotide sequence ID" value="NZ_BNBE01000004.1"/>
</dbReference>
<gene>
    <name evidence="2" type="ORF">GCM10017667_69470</name>
</gene>
<protein>
    <recommendedName>
        <fullName evidence="4">DUF393 domain-containing protein</fullName>
    </recommendedName>
</protein>
<organism evidence="2 3">
    <name type="scientific">Streptomyces filamentosus</name>
    <name type="common">Streptomyces roseosporus</name>
    <dbReference type="NCBI Taxonomy" id="67294"/>
    <lineage>
        <taxon>Bacteria</taxon>
        <taxon>Bacillati</taxon>
        <taxon>Actinomycetota</taxon>
        <taxon>Actinomycetes</taxon>
        <taxon>Kitasatosporales</taxon>
        <taxon>Streptomycetaceae</taxon>
        <taxon>Streptomyces</taxon>
    </lineage>
</organism>
<name>A0A919BWW0_STRFL</name>
<dbReference type="EMBL" id="BNBE01000004">
    <property type="protein sequence ID" value="GHG24033.1"/>
    <property type="molecule type" value="Genomic_DNA"/>
</dbReference>
<accession>A0A919BWW0</accession>
<evidence type="ECO:0000313" key="3">
    <source>
        <dbReference type="Proteomes" id="UP000632849"/>
    </source>
</evidence>
<evidence type="ECO:0000313" key="2">
    <source>
        <dbReference type="EMBL" id="GHG24033.1"/>
    </source>
</evidence>
<reference evidence="2" key="1">
    <citation type="journal article" date="2014" name="Int. J. Syst. Evol. Microbiol.">
        <title>Complete genome sequence of Corynebacterium casei LMG S-19264T (=DSM 44701T), isolated from a smear-ripened cheese.</title>
        <authorList>
            <consortium name="US DOE Joint Genome Institute (JGI-PGF)"/>
            <person name="Walter F."/>
            <person name="Albersmeier A."/>
            <person name="Kalinowski J."/>
            <person name="Ruckert C."/>
        </authorList>
    </citation>
    <scope>NUCLEOTIDE SEQUENCE</scope>
    <source>
        <strain evidence="2">JCM 4122</strain>
    </source>
</reference>
<dbReference type="Pfam" id="PF04134">
    <property type="entry name" value="DCC1-like"/>
    <property type="match status" value="1"/>
</dbReference>
<comment type="caution">
    <text evidence="2">The sequence shown here is derived from an EMBL/GenBank/DDBJ whole genome shotgun (WGS) entry which is preliminary data.</text>
</comment>
<evidence type="ECO:0000256" key="1">
    <source>
        <dbReference type="SAM" id="MobiDB-lite"/>
    </source>
</evidence>
<keyword evidence="3" id="KW-1185">Reference proteome</keyword>
<dbReference type="Proteomes" id="UP000632849">
    <property type="component" value="Unassembled WGS sequence"/>
</dbReference>
<reference evidence="2" key="2">
    <citation type="submission" date="2020-09" db="EMBL/GenBank/DDBJ databases">
        <authorList>
            <person name="Sun Q."/>
            <person name="Ohkuma M."/>
        </authorList>
    </citation>
    <scope>NUCLEOTIDE SEQUENCE</scope>
    <source>
        <strain evidence="2">JCM 4122</strain>
    </source>
</reference>
<feature type="region of interest" description="Disordered" evidence="1">
    <location>
        <begin position="115"/>
        <end position="142"/>
    </location>
</feature>
<sequence length="142" mass="15208">MRSRPVLVYDGDCGFCTTAADFAERRVRPRCEIVPWQFTDLDALGVTPERAAYEVLWVTPSGAVDGGARAVAKALLSAGGFWTPVGAVLLLPGVRWGARGVYRLIAAHRHRLPGGTPACSLPPPPRVTETTVSVRPGNDTSR</sequence>